<comment type="caution">
    <text evidence="1">The sequence shown here is derived from an EMBL/GenBank/DDBJ whole genome shotgun (WGS) entry which is preliminary data.</text>
</comment>
<reference evidence="2" key="1">
    <citation type="journal article" date="2023" name="Front. Plant Sci.">
        <title>Chromosomal-level genome assembly of Melastoma candidum provides insights into trichome evolution.</title>
        <authorList>
            <person name="Zhong Y."/>
            <person name="Wu W."/>
            <person name="Sun C."/>
            <person name="Zou P."/>
            <person name="Liu Y."/>
            <person name="Dai S."/>
            <person name="Zhou R."/>
        </authorList>
    </citation>
    <scope>NUCLEOTIDE SEQUENCE [LARGE SCALE GENOMIC DNA]</scope>
</reference>
<evidence type="ECO:0000313" key="2">
    <source>
        <dbReference type="Proteomes" id="UP001057402"/>
    </source>
</evidence>
<accession>A0ACB9LPV8</accession>
<proteinExistence type="predicted"/>
<keyword evidence="2" id="KW-1185">Reference proteome</keyword>
<name>A0ACB9LPV8_9MYRT</name>
<evidence type="ECO:0000313" key="1">
    <source>
        <dbReference type="EMBL" id="KAI4313032.1"/>
    </source>
</evidence>
<gene>
    <name evidence="1" type="ORF">MLD38_037811</name>
</gene>
<sequence>MFIEVEYSPFFDGTSACRSSRFGTMQLAGGRFLGRAWCFGVLKILDLLGNRIITLPECLGQFIQLQQLKVVDCKRLREIRCLPPNLAHFNAEGCESLESCVGLSRNRRCHSDESPWTRQINFYNCHKLICNQCTGENEMLFDKSSRLAGLIWGFLSEHSLPRKRDFGFL</sequence>
<dbReference type="Proteomes" id="UP001057402">
    <property type="component" value="Chromosome 11"/>
</dbReference>
<protein>
    <submittedName>
        <fullName evidence="1">Uncharacterized protein</fullName>
    </submittedName>
</protein>
<dbReference type="EMBL" id="CM042890">
    <property type="protein sequence ID" value="KAI4313032.1"/>
    <property type="molecule type" value="Genomic_DNA"/>
</dbReference>
<organism evidence="1 2">
    <name type="scientific">Melastoma candidum</name>
    <dbReference type="NCBI Taxonomy" id="119954"/>
    <lineage>
        <taxon>Eukaryota</taxon>
        <taxon>Viridiplantae</taxon>
        <taxon>Streptophyta</taxon>
        <taxon>Embryophyta</taxon>
        <taxon>Tracheophyta</taxon>
        <taxon>Spermatophyta</taxon>
        <taxon>Magnoliopsida</taxon>
        <taxon>eudicotyledons</taxon>
        <taxon>Gunneridae</taxon>
        <taxon>Pentapetalae</taxon>
        <taxon>rosids</taxon>
        <taxon>malvids</taxon>
        <taxon>Myrtales</taxon>
        <taxon>Melastomataceae</taxon>
        <taxon>Melastomatoideae</taxon>
        <taxon>Melastomateae</taxon>
        <taxon>Melastoma</taxon>
    </lineage>
</organism>